<accession>A0AAN7BYC0</accession>
<gene>
    <name evidence="2" type="ORF">QBC38DRAFT_439751</name>
</gene>
<evidence type="ECO:0000256" key="1">
    <source>
        <dbReference type="SAM" id="MobiDB-lite"/>
    </source>
</evidence>
<feature type="region of interest" description="Disordered" evidence="1">
    <location>
        <begin position="76"/>
        <end position="128"/>
    </location>
</feature>
<dbReference type="EMBL" id="MU865291">
    <property type="protein sequence ID" value="KAK4231732.1"/>
    <property type="molecule type" value="Genomic_DNA"/>
</dbReference>
<keyword evidence="3" id="KW-1185">Reference proteome</keyword>
<feature type="compositionally biased region" description="Low complexity" evidence="1">
    <location>
        <begin position="150"/>
        <end position="164"/>
    </location>
</feature>
<evidence type="ECO:0000313" key="2">
    <source>
        <dbReference type="EMBL" id="KAK4231732.1"/>
    </source>
</evidence>
<feature type="compositionally biased region" description="Low complexity" evidence="1">
    <location>
        <begin position="111"/>
        <end position="123"/>
    </location>
</feature>
<evidence type="ECO:0000313" key="3">
    <source>
        <dbReference type="Proteomes" id="UP001301958"/>
    </source>
</evidence>
<reference evidence="2" key="2">
    <citation type="submission" date="2023-05" db="EMBL/GenBank/DDBJ databases">
        <authorList>
            <consortium name="Lawrence Berkeley National Laboratory"/>
            <person name="Steindorff A."/>
            <person name="Hensen N."/>
            <person name="Bonometti L."/>
            <person name="Westerberg I."/>
            <person name="Brannstrom I.O."/>
            <person name="Guillou S."/>
            <person name="Cros-Aarteil S."/>
            <person name="Calhoun S."/>
            <person name="Haridas S."/>
            <person name="Kuo A."/>
            <person name="Mondo S."/>
            <person name="Pangilinan J."/>
            <person name="Riley R."/>
            <person name="Labutti K."/>
            <person name="Andreopoulos B."/>
            <person name="Lipzen A."/>
            <person name="Chen C."/>
            <person name="Yanf M."/>
            <person name="Daum C."/>
            <person name="Ng V."/>
            <person name="Clum A."/>
            <person name="Ohm R."/>
            <person name="Martin F."/>
            <person name="Silar P."/>
            <person name="Natvig D."/>
            <person name="Lalanne C."/>
            <person name="Gautier V."/>
            <person name="Ament-Velasquez S.L."/>
            <person name="Kruys A."/>
            <person name="Hutchinson M.I."/>
            <person name="Powell A.J."/>
            <person name="Barry K."/>
            <person name="Miller A.N."/>
            <person name="Grigoriev I.V."/>
            <person name="Debuchy R."/>
            <person name="Gladieux P."/>
            <person name="Thoren M.H."/>
            <person name="Johannesson H."/>
        </authorList>
    </citation>
    <scope>NUCLEOTIDE SEQUENCE</scope>
    <source>
        <strain evidence="2">CBS 990.96</strain>
    </source>
</reference>
<name>A0AAN7BYC0_9PEZI</name>
<dbReference type="AlphaFoldDB" id="A0AAN7BYC0"/>
<reference evidence="2" key="1">
    <citation type="journal article" date="2023" name="Mol. Phylogenet. Evol.">
        <title>Genome-scale phylogeny and comparative genomics of the fungal order Sordariales.</title>
        <authorList>
            <person name="Hensen N."/>
            <person name="Bonometti L."/>
            <person name="Westerberg I."/>
            <person name="Brannstrom I.O."/>
            <person name="Guillou S."/>
            <person name="Cros-Aarteil S."/>
            <person name="Calhoun S."/>
            <person name="Haridas S."/>
            <person name="Kuo A."/>
            <person name="Mondo S."/>
            <person name="Pangilinan J."/>
            <person name="Riley R."/>
            <person name="LaButti K."/>
            <person name="Andreopoulos B."/>
            <person name="Lipzen A."/>
            <person name="Chen C."/>
            <person name="Yan M."/>
            <person name="Daum C."/>
            <person name="Ng V."/>
            <person name="Clum A."/>
            <person name="Steindorff A."/>
            <person name="Ohm R.A."/>
            <person name="Martin F."/>
            <person name="Silar P."/>
            <person name="Natvig D.O."/>
            <person name="Lalanne C."/>
            <person name="Gautier V."/>
            <person name="Ament-Velasquez S.L."/>
            <person name="Kruys A."/>
            <person name="Hutchinson M.I."/>
            <person name="Powell A.J."/>
            <person name="Barry K."/>
            <person name="Miller A.N."/>
            <person name="Grigoriev I.V."/>
            <person name="Debuchy R."/>
            <person name="Gladieux P."/>
            <person name="Hiltunen Thoren M."/>
            <person name="Johannesson H."/>
        </authorList>
    </citation>
    <scope>NUCLEOTIDE SEQUENCE</scope>
    <source>
        <strain evidence="2">CBS 990.96</strain>
    </source>
</reference>
<proteinExistence type="predicted"/>
<comment type="caution">
    <text evidence="2">The sequence shown here is derived from an EMBL/GenBank/DDBJ whole genome shotgun (WGS) entry which is preliminary data.</text>
</comment>
<sequence>MTYNGWTRRWQDGLELWKKLRLPLITAEAKRARADLSKQAGKWRHRIPGWNFSERNSLESYIDRRTQALREAEMAAGNTQTVGLNPTTAQNTQTPEPSPANNQNNPSEKTLNLANNPNSSLPATWNSVPPLESQLQTLKKHNLLLPSPTPQQDSPSAPQQDTSPALLHHVGGAFNNIQARIEAQARARKSQQPQQPKPHFPPNLPEVCVKCRGLIFKPGPSNYGITNPPIKLPGPGVQKFPAFKCNWKSD</sequence>
<feature type="compositionally biased region" description="Polar residues" evidence="1">
    <location>
        <begin position="77"/>
        <end position="110"/>
    </location>
</feature>
<feature type="region of interest" description="Disordered" evidence="1">
    <location>
        <begin position="144"/>
        <end position="164"/>
    </location>
</feature>
<dbReference type="Proteomes" id="UP001301958">
    <property type="component" value="Unassembled WGS sequence"/>
</dbReference>
<organism evidence="2 3">
    <name type="scientific">Podospora fimiseda</name>
    <dbReference type="NCBI Taxonomy" id="252190"/>
    <lineage>
        <taxon>Eukaryota</taxon>
        <taxon>Fungi</taxon>
        <taxon>Dikarya</taxon>
        <taxon>Ascomycota</taxon>
        <taxon>Pezizomycotina</taxon>
        <taxon>Sordariomycetes</taxon>
        <taxon>Sordariomycetidae</taxon>
        <taxon>Sordariales</taxon>
        <taxon>Podosporaceae</taxon>
        <taxon>Podospora</taxon>
    </lineage>
</organism>
<protein>
    <submittedName>
        <fullName evidence="2">Uncharacterized protein</fullName>
    </submittedName>
</protein>